<feature type="chain" id="PRO_5025420896" evidence="1">
    <location>
        <begin position="24"/>
        <end position="113"/>
    </location>
</feature>
<gene>
    <name evidence="2" type="ORF">PDESU_06225</name>
</gene>
<name>A0A6C2UE26_PONDE</name>
<evidence type="ECO:0000313" key="3">
    <source>
        <dbReference type="Proteomes" id="UP000366872"/>
    </source>
</evidence>
<dbReference type="AlphaFoldDB" id="A0A6C2UE26"/>
<keyword evidence="3" id="KW-1185">Reference proteome</keyword>
<reference evidence="2 3" key="1">
    <citation type="submission" date="2019-04" db="EMBL/GenBank/DDBJ databases">
        <authorList>
            <person name="Van Vliet M D."/>
        </authorList>
    </citation>
    <scope>NUCLEOTIDE SEQUENCE [LARGE SCALE GENOMIC DNA]</scope>
    <source>
        <strain evidence="2 3">F1</strain>
    </source>
</reference>
<organism evidence="2 3">
    <name type="scientific">Pontiella desulfatans</name>
    <dbReference type="NCBI Taxonomy" id="2750659"/>
    <lineage>
        <taxon>Bacteria</taxon>
        <taxon>Pseudomonadati</taxon>
        <taxon>Kiritimatiellota</taxon>
        <taxon>Kiritimatiellia</taxon>
        <taxon>Kiritimatiellales</taxon>
        <taxon>Pontiellaceae</taxon>
        <taxon>Pontiella</taxon>
    </lineage>
</organism>
<dbReference type="RefSeq" id="WP_136083112.1">
    <property type="nucleotide sequence ID" value="NZ_CAAHFG010000005.1"/>
</dbReference>
<sequence>MNGLKHILVVIALLMAAMPCCHGHSHGMMAEAAGSESVITANHSCSCHSCEEAPCTDDLEMPQDLTLATALAATPASTTITLFTLYEIKPVVRQAPPSVRGVLATIQTVRLLI</sequence>
<evidence type="ECO:0000256" key="1">
    <source>
        <dbReference type="SAM" id="SignalP"/>
    </source>
</evidence>
<evidence type="ECO:0000313" key="2">
    <source>
        <dbReference type="EMBL" id="VGO17624.1"/>
    </source>
</evidence>
<dbReference type="Proteomes" id="UP000366872">
    <property type="component" value="Unassembled WGS sequence"/>
</dbReference>
<accession>A0A6C2UE26</accession>
<proteinExistence type="predicted"/>
<protein>
    <submittedName>
        <fullName evidence="2">Uncharacterized protein</fullName>
    </submittedName>
</protein>
<feature type="signal peptide" evidence="1">
    <location>
        <begin position="1"/>
        <end position="23"/>
    </location>
</feature>
<keyword evidence="1" id="KW-0732">Signal</keyword>
<dbReference type="EMBL" id="CAAHFG010000005">
    <property type="protein sequence ID" value="VGO17624.1"/>
    <property type="molecule type" value="Genomic_DNA"/>
</dbReference>